<keyword evidence="4" id="KW-1185">Reference proteome</keyword>
<feature type="compositionally biased region" description="Low complexity" evidence="1">
    <location>
        <begin position="58"/>
        <end position="68"/>
    </location>
</feature>
<dbReference type="CDD" id="cd01830">
    <property type="entry name" value="XynE_like"/>
    <property type="match status" value="1"/>
</dbReference>
<dbReference type="OrthoDB" id="1828825at2"/>
<organism evidence="3 4">
    <name type="scientific">Streptomyces lunaelactis</name>
    <dbReference type="NCBI Taxonomy" id="1535768"/>
    <lineage>
        <taxon>Bacteria</taxon>
        <taxon>Bacillati</taxon>
        <taxon>Actinomycetota</taxon>
        <taxon>Actinomycetes</taxon>
        <taxon>Kitasatosporales</taxon>
        <taxon>Streptomycetaceae</taxon>
        <taxon>Streptomyces</taxon>
    </lineage>
</organism>
<dbReference type="GeneID" id="55656532"/>
<reference evidence="3 4" key="1">
    <citation type="submission" date="2018-01" db="EMBL/GenBank/DDBJ databases">
        <title>Complete genome sequence of Streptomyces lunaelactis MM109T, a Ferroverdin A producer isolated from cave moonmilk deposits.</title>
        <authorList>
            <person name="Naome A."/>
            <person name="Martinet L."/>
            <person name="Maciejewska M."/>
            <person name="Anderssen S."/>
            <person name="Adam D."/>
            <person name="Tenconi E."/>
            <person name="Deflandre B."/>
            <person name="Arguelles-Arias A."/>
            <person name="Calusinska M."/>
            <person name="Copieters W."/>
            <person name="Karim L."/>
            <person name="Hanikenne M."/>
            <person name="Baurain D."/>
            <person name="van Wezel G."/>
            <person name="Smargiasso N."/>
            <person name="de Pauw E."/>
            <person name="Delfosse P."/>
            <person name="Rigali S."/>
        </authorList>
    </citation>
    <scope>NUCLEOTIDE SEQUENCE [LARGE SCALE GENOMIC DNA]</scope>
    <source>
        <strain evidence="3 4">MM109</strain>
    </source>
</reference>
<dbReference type="Proteomes" id="UP000244201">
    <property type="component" value="Chromosome"/>
</dbReference>
<keyword evidence="3" id="KW-0378">Hydrolase</keyword>
<dbReference type="AlphaFoldDB" id="A0A2R4T2A5"/>
<feature type="domain" description="SGNH hydrolase-type esterase" evidence="2">
    <location>
        <begin position="226"/>
        <end position="406"/>
    </location>
</feature>
<dbReference type="KEGG" id="slk:SLUN_14775"/>
<evidence type="ECO:0000259" key="2">
    <source>
        <dbReference type="Pfam" id="PF13472"/>
    </source>
</evidence>
<dbReference type="SUPFAM" id="SSF52266">
    <property type="entry name" value="SGNH hydrolase"/>
    <property type="match status" value="1"/>
</dbReference>
<sequence>MNKRRGYATLAALTAVVALICGAIYLGVGAAAGTPPRTPTAAPAVWVGTWSAAPAKASPAKTAATAESGAGGHHAGSSVRNVVHTSIGGTAARITLTNLLGSRPLTIDQVSIALRSGHGPAALPGTLRRVTFHGAGGVTVAVGGQRVSDPVALEIPYDSDVLVTVHSAAPGGLVTVHPQARQTSYVADGDRTQDPGPDAYTRRTGAWHHLTAVDVLTRDARGAVVAIGDSITDGVTSTSDANRRWPDVLADRLRGRYGVLNQGISGNRLLTDGRGPSTLARFERDVLAQSGVRTVIVAIGINDLLREPGTGADRITAGFTELTRRAHARGLRVIGTTLLPCDGHHRCTPALDAVRGKVNAAVRTGGIFDAVVDFDRALRDPYAPARLRPMYDSGDHLHPSDAGYARMGRTVDPARL</sequence>
<proteinExistence type="predicted"/>
<evidence type="ECO:0000256" key="1">
    <source>
        <dbReference type="SAM" id="MobiDB-lite"/>
    </source>
</evidence>
<dbReference type="InterPro" id="IPR013830">
    <property type="entry name" value="SGNH_hydro"/>
</dbReference>
<evidence type="ECO:0000313" key="4">
    <source>
        <dbReference type="Proteomes" id="UP000244201"/>
    </source>
</evidence>
<name>A0A2R4T2A5_9ACTN</name>
<gene>
    <name evidence="3" type="ORF">SLUN_14775</name>
</gene>
<dbReference type="InterPro" id="IPR053140">
    <property type="entry name" value="GDSL_Rv0518-like"/>
</dbReference>
<evidence type="ECO:0000313" key="3">
    <source>
        <dbReference type="EMBL" id="AVZ73259.1"/>
    </source>
</evidence>
<protein>
    <submittedName>
        <fullName evidence="3">SGNH hydrolase</fullName>
    </submittedName>
</protein>
<dbReference type="PANTHER" id="PTHR43784">
    <property type="entry name" value="GDSL-LIKE LIPASE/ACYLHYDROLASE, PUTATIVE (AFU_ORTHOLOGUE AFUA_2G00820)-RELATED"/>
    <property type="match status" value="1"/>
</dbReference>
<dbReference type="PANTHER" id="PTHR43784:SF2">
    <property type="entry name" value="GDSL-LIKE LIPASE_ACYLHYDROLASE, PUTATIVE (AFU_ORTHOLOGUE AFUA_2G00820)-RELATED"/>
    <property type="match status" value="1"/>
</dbReference>
<dbReference type="Gene3D" id="3.40.50.1110">
    <property type="entry name" value="SGNH hydrolase"/>
    <property type="match status" value="1"/>
</dbReference>
<dbReference type="Pfam" id="PF13472">
    <property type="entry name" value="Lipase_GDSL_2"/>
    <property type="match status" value="1"/>
</dbReference>
<accession>A0A2R4T2A5</accession>
<dbReference type="GO" id="GO:0016787">
    <property type="term" value="F:hydrolase activity"/>
    <property type="evidence" value="ECO:0007669"/>
    <property type="project" value="UniProtKB-KW"/>
</dbReference>
<dbReference type="EMBL" id="CP026304">
    <property type="protein sequence ID" value="AVZ73259.1"/>
    <property type="molecule type" value="Genomic_DNA"/>
</dbReference>
<feature type="region of interest" description="Disordered" evidence="1">
    <location>
        <begin position="58"/>
        <end position="77"/>
    </location>
</feature>
<dbReference type="RefSeq" id="WP_108148937.1">
    <property type="nucleotide sequence ID" value="NZ_CP026304.1"/>
</dbReference>
<dbReference type="InterPro" id="IPR036514">
    <property type="entry name" value="SGNH_hydro_sf"/>
</dbReference>